<keyword evidence="1" id="KW-1185">Reference proteome</keyword>
<sequence>MQKRTQKDEWANNTETWHSSKKGIEERCLFLNCSNDASMLGPALFKIRFPRIPQKDFTENIVPSGVLTLNQMMSVYVYHSHPDAGIFLLRGRRTMPSNGKRGLGED</sequence>
<evidence type="ECO:0000313" key="2">
    <source>
        <dbReference type="WBParaSite" id="GPLIN_001128000"/>
    </source>
</evidence>
<reference evidence="1" key="1">
    <citation type="submission" date="2013-12" db="EMBL/GenBank/DDBJ databases">
        <authorList>
            <person name="Aslett M."/>
        </authorList>
    </citation>
    <scope>NUCLEOTIDE SEQUENCE [LARGE SCALE GENOMIC DNA]</scope>
    <source>
        <strain evidence="1">Lindley</strain>
    </source>
</reference>
<protein>
    <submittedName>
        <fullName evidence="2">CTF/NF-I domain-containing protein</fullName>
    </submittedName>
</protein>
<organism evidence="1 2">
    <name type="scientific">Globodera pallida</name>
    <name type="common">Potato cyst nematode worm</name>
    <name type="synonym">Heterodera pallida</name>
    <dbReference type="NCBI Taxonomy" id="36090"/>
    <lineage>
        <taxon>Eukaryota</taxon>
        <taxon>Metazoa</taxon>
        <taxon>Ecdysozoa</taxon>
        <taxon>Nematoda</taxon>
        <taxon>Chromadorea</taxon>
        <taxon>Rhabditida</taxon>
        <taxon>Tylenchina</taxon>
        <taxon>Tylenchomorpha</taxon>
        <taxon>Tylenchoidea</taxon>
        <taxon>Heteroderidae</taxon>
        <taxon>Heteroderinae</taxon>
        <taxon>Globodera</taxon>
    </lineage>
</organism>
<dbReference type="WBParaSite" id="GPLIN_001128000">
    <property type="protein sequence ID" value="GPLIN_001128000"/>
    <property type="gene ID" value="GPLIN_001128000"/>
</dbReference>
<dbReference type="Proteomes" id="UP000050741">
    <property type="component" value="Unassembled WGS sequence"/>
</dbReference>
<reference evidence="1" key="2">
    <citation type="submission" date="2014-05" db="EMBL/GenBank/DDBJ databases">
        <title>The genome and life-stage specific transcriptomes of Globodera pallida elucidate key aspects of plant parasitism by a cyst nematode.</title>
        <authorList>
            <person name="Cotton J.A."/>
            <person name="Lilley C.J."/>
            <person name="Jones L.M."/>
            <person name="Kikuchi T."/>
            <person name="Reid A.J."/>
            <person name="Thorpe P."/>
            <person name="Tsai I.J."/>
            <person name="Beasley H."/>
            <person name="Blok V."/>
            <person name="Cock P.J.A."/>
            <person name="Van den Akker S.E."/>
            <person name="Holroyd N."/>
            <person name="Hunt M."/>
            <person name="Mantelin S."/>
            <person name="Naghra H."/>
            <person name="Pain A."/>
            <person name="Palomares-Rius J.E."/>
            <person name="Zarowiecki M."/>
            <person name="Berriman M."/>
            <person name="Jones J.T."/>
            <person name="Urwin P.E."/>
        </authorList>
    </citation>
    <scope>NUCLEOTIDE SEQUENCE [LARGE SCALE GENOMIC DNA]</scope>
    <source>
        <strain evidence="1">Lindley</strain>
    </source>
</reference>
<name>A0A183CEH6_GLOPA</name>
<proteinExistence type="predicted"/>
<accession>A0A183CEH6</accession>
<evidence type="ECO:0000313" key="1">
    <source>
        <dbReference type="Proteomes" id="UP000050741"/>
    </source>
</evidence>
<reference evidence="2" key="3">
    <citation type="submission" date="2016-06" db="UniProtKB">
        <authorList>
            <consortium name="WormBaseParasite"/>
        </authorList>
    </citation>
    <scope>IDENTIFICATION</scope>
</reference>
<dbReference type="AlphaFoldDB" id="A0A183CEH6"/>